<name>A0A318HI45_9MYCO</name>
<evidence type="ECO:0000313" key="3">
    <source>
        <dbReference type="EMBL" id="PXX09182.1"/>
    </source>
</evidence>
<organism evidence="3 4">
    <name type="scientific">Mycolicibacterium moriokaense</name>
    <dbReference type="NCBI Taxonomy" id="39691"/>
    <lineage>
        <taxon>Bacteria</taxon>
        <taxon>Bacillati</taxon>
        <taxon>Actinomycetota</taxon>
        <taxon>Actinomycetes</taxon>
        <taxon>Mycobacteriales</taxon>
        <taxon>Mycobacteriaceae</taxon>
        <taxon>Mycolicibacterium</taxon>
    </lineage>
</organism>
<dbReference type="Gene3D" id="2.30.110.10">
    <property type="entry name" value="Electron Transport, Fmn-binding Protein, Chain A"/>
    <property type="match status" value="1"/>
</dbReference>
<sequence>MPVRIGMAINGKLDTNFSEATEPVSWRQVSDVLAAAELYWLTTVRKDGRPHITPLIGAWVDSQEGQAFVFCTGPEEQKAQNLAASTAVAVTTGVNTWNDGLDVVVEGNAQRVTGLGTLTPLADAIREKYRGEWDFTPHDDGFGHDVYIAHVFRVAPTKVIAFAKSPHGQTTFRF</sequence>
<dbReference type="InterPro" id="IPR012349">
    <property type="entry name" value="Split_barrel_FMN-bd"/>
</dbReference>
<dbReference type="PANTHER" id="PTHR35176">
    <property type="entry name" value="HEME OXYGENASE HI_0854-RELATED"/>
    <property type="match status" value="1"/>
</dbReference>
<reference evidence="4" key="1">
    <citation type="submission" date="2018-05" db="EMBL/GenBank/DDBJ databases">
        <authorList>
            <person name="Deangelis K."/>
            <person name="Huntemann M."/>
            <person name="Clum A."/>
            <person name="Pillay M."/>
            <person name="Palaniappan K."/>
            <person name="Varghese N."/>
            <person name="Mikhailova N."/>
            <person name="Stamatis D."/>
            <person name="Reddy T."/>
            <person name="Daum C."/>
            <person name="Shapiro N."/>
            <person name="Ivanova N."/>
            <person name="Kyrpides N."/>
            <person name="Woyke T."/>
        </authorList>
    </citation>
    <scope>NUCLEOTIDE SEQUENCE [LARGE SCALE GENOMIC DNA]</scope>
    <source>
        <strain evidence="4">GAS496</strain>
    </source>
</reference>
<dbReference type="PANTHER" id="PTHR35176:SF4">
    <property type="entry name" value="PYRIDOXAMINE 5'-PHOSPHATE OXIDASE-RELATED FMN-BINDING"/>
    <property type="match status" value="1"/>
</dbReference>
<keyword evidence="1" id="KW-0560">Oxidoreductase</keyword>
<dbReference type="GO" id="GO:0005829">
    <property type="term" value="C:cytosol"/>
    <property type="evidence" value="ECO:0007669"/>
    <property type="project" value="TreeGrafter"/>
</dbReference>
<comment type="caution">
    <text evidence="3">The sequence shown here is derived from an EMBL/GenBank/DDBJ whole genome shotgun (WGS) entry which is preliminary data.</text>
</comment>
<dbReference type="AlphaFoldDB" id="A0A318HI45"/>
<dbReference type="EMBL" id="QJJU01000006">
    <property type="protein sequence ID" value="PXX09182.1"/>
    <property type="molecule type" value="Genomic_DNA"/>
</dbReference>
<dbReference type="GO" id="GO:0016627">
    <property type="term" value="F:oxidoreductase activity, acting on the CH-CH group of donors"/>
    <property type="evidence" value="ECO:0007669"/>
    <property type="project" value="TreeGrafter"/>
</dbReference>
<dbReference type="InterPro" id="IPR052019">
    <property type="entry name" value="F420H2_bilvrd_red/Heme_oxyg"/>
</dbReference>
<dbReference type="Proteomes" id="UP000247781">
    <property type="component" value="Unassembled WGS sequence"/>
</dbReference>
<accession>A0A318HI45</accession>
<protein>
    <submittedName>
        <fullName evidence="3">Pyridoxamine 5'-phosphate oxidase</fullName>
    </submittedName>
</protein>
<proteinExistence type="predicted"/>
<gene>
    <name evidence="3" type="ORF">C8E89_106108</name>
</gene>
<feature type="domain" description="Pyridoxamine 5'-phosphate oxidase N-terminal" evidence="2">
    <location>
        <begin position="28"/>
        <end position="141"/>
    </location>
</feature>
<dbReference type="Pfam" id="PF01243">
    <property type="entry name" value="PNPOx_N"/>
    <property type="match status" value="1"/>
</dbReference>
<dbReference type="SUPFAM" id="SSF50475">
    <property type="entry name" value="FMN-binding split barrel"/>
    <property type="match status" value="1"/>
</dbReference>
<dbReference type="InterPro" id="IPR011576">
    <property type="entry name" value="Pyridox_Oxase_N"/>
</dbReference>
<dbReference type="GO" id="GO:0070967">
    <property type="term" value="F:coenzyme F420 binding"/>
    <property type="evidence" value="ECO:0007669"/>
    <property type="project" value="TreeGrafter"/>
</dbReference>
<evidence type="ECO:0000259" key="2">
    <source>
        <dbReference type="Pfam" id="PF01243"/>
    </source>
</evidence>
<evidence type="ECO:0000256" key="1">
    <source>
        <dbReference type="ARBA" id="ARBA00023002"/>
    </source>
</evidence>
<keyword evidence="4" id="KW-1185">Reference proteome</keyword>
<reference evidence="3 4" key="2">
    <citation type="submission" date="2018-06" db="EMBL/GenBank/DDBJ databases">
        <title>Sequencing of bacterial isolates from soil warming experiment in Harvard Forest, Massachusetts, USA.</title>
        <authorList>
            <person name="Deangelis K.PhD."/>
        </authorList>
    </citation>
    <scope>NUCLEOTIDE SEQUENCE [LARGE SCALE GENOMIC DNA]</scope>
    <source>
        <strain evidence="3 4">GAS496</strain>
    </source>
</reference>
<evidence type="ECO:0000313" key="4">
    <source>
        <dbReference type="Proteomes" id="UP000247781"/>
    </source>
</evidence>